<proteinExistence type="predicted"/>
<dbReference type="EMBL" id="JAUCMX010000021">
    <property type="protein sequence ID" value="KAK3514419.1"/>
    <property type="molecule type" value="Genomic_DNA"/>
</dbReference>
<dbReference type="CDD" id="cd07698">
    <property type="entry name" value="IgC1_MHC_I_alpha3"/>
    <property type="match status" value="1"/>
</dbReference>
<keyword evidence="2" id="KW-1133">Transmembrane helix</keyword>
<dbReference type="FunFam" id="3.30.500.10:FF:000001">
    <property type="entry name" value="H-2 class I histocompatibility antigen, alpha chain"/>
    <property type="match status" value="1"/>
</dbReference>
<dbReference type="GO" id="GO:0006955">
    <property type="term" value="P:immune response"/>
    <property type="evidence" value="ECO:0007669"/>
    <property type="project" value="TreeGrafter"/>
</dbReference>
<organism evidence="4 5">
    <name type="scientific">Hemibagrus guttatus</name>
    <dbReference type="NCBI Taxonomy" id="175788"/>
    <lineage>
        <taxon>Eukaryota</taxon>
        <taxon>Metazoa</taxon>
        <taxon>Chordata</taxon>
        <taxon>Craniata</taxon>
        <taxon>Vertebrata</taxon>
        <taxon>Euteleostomi</taxon>
        <taxon>Actinopterygii</taxon>
        <taxon>Neopterygii</taxon>
        <taxon>Teleostei</taxon>
        <taxon>Ostariophysi</taxon>
        <taxon>Siluriformes</taxon>
        <taxon>Bagridae</taxon>
        <taxon>Hemibagrus</taxon>
    </lineage>
</organism>
<feature type="transmembrane region" description="Helical" evidence="2">
    <location>
        <begin position="330"/>
        <end position="353"/>
    </location>
</feature>
<dbReference type="PANTHER" id="PTHR16675">
    <property type="entry name" value="MHC CLASS I-RELATED"/>
    <property type="match status" value="1"/>
</dbReference>
<dbReference type="Proteomes" id="UP001274896">
    <property type="component" value="Unassembled WGS sequence"/>
</dbReference>
<dbReference type="InterPro" id="IPR007110">
    <property type="entry name" value="Ig-like_dom"/>
</dbReference>
<dbReference type="GO" id="GO:0005615">
    <property type="term" value="C:extracellular space"/>
    <property type="evidence" value="ECO:0007669"/>
    <property type="project" value="TreeGrafter"/>
</dbReference>
<dbReference type="InterPro" id="IPR036179">
    <property type="entry name" value="Ig-like_dom_sf"/>
</dbReference>
<dbReference type="SMART" id="SM00407">
    <property type="entry name" value="IGc1"/>
    <property type="match status" value="1"/>
</dbReference>
<protein>
    <recommendedName>
        <fullName evidence="3">Ig-like domain-containing protein</fullName>
    </recommendedName>
</protein>
<comment type="caution">
    <text evidence="4">The sequence shown here is derived from an EMBL/GenBank/DDBJ whole genome shotgun (WGS) entry which is preliminary data.</text>
</comment>
<evidence type="ECO:0000313" key="5">
    <source>
        <dbReference type="Proteomes" id="UP001274896"/>
    </source>
</evidence>
<dbReference type="Pfam" id="PF07654">
    <property type="entry name" value="C1-set"/>
    <property type="match status" value="1"/>
</dbReference>
<keyword evidence="2" id="KW-0472">Membrane</keyword>
<dbReference type="PANTHER" id="PTHR16675:SF237">
    <property type="entry name" value="MHC CLASS I ANTIGEN TRANSCRIPT VARIANT 1-RELATED"/>
    <property type="match status" value="1"/>
</dbReference>
<keyword evidence="1" id="KW-0325">Glycoprotein</keyword>
<evidence type="ECO:0000256" key="1">
    <source>
        <dbReference type="ARBA" id="ARBA00023180"/>
    </source>
</evidence>
<gene>
    <name evidence="4" type="ORF">QTP70_018042</name>
</gene>
<dbReference type="InterPro" id="IPR011161">
    <property type="entry name" value="MHC_I-like_Ag-recog"/>
</dbReference>
<keyword evidence="5" id="KW-1185">Reference proteome</keyword>
<dbReference type="AlphaFoldDB" id="A0AAE0Q5G4"/>
<evidence type="ECO:0000313" key="4">
    <source>
        <dbReference type="EMBL" id="KAK3514419.1"/>
    </source>
</evidence>
<dbReference type="InterPro" id="IPR050208">
    <property type="entry name" value="MHC_class-I_related"/>
</dbReference>
<evidence type="ECO:0000259" key="3">
    <source>
        <dbReference type="PROSITE" id="PS50835"/>
    </source>
</evidence>
<dbReference type="Pfam" id="PF00129">
    <property type="entry name" value="MHC_I"/>
    <property type="match status" value="1"/>
</dbReference>
<dbReference type="Gene3D" id="3.30.500.10">
    <property type="entry name" value="MHC class I-like antigen recognition-like"/>
    <property type="match status" value="1"/>
</dbReference>
<dbReference type="SUPFAM" id="SSF48726">
    <property type="entry name" value="Immunoglobulin"/>
    <property type="match status" value="1"/>
</dbReference>
<dbReference type="Gene3D" id="2.60.40.10">
    <property type="entry name" value="Immunoglobulins"/>
    <property type="match status" value="1"/>
</dbReference>
<feature type="domain" description="Ig-like" evidence="3">
    <location>
        <begin position="215"/>
        <end position="317"/>
    </location>
</feature>
<dbReference type="InterPro" id="IPR011162">
    <property type="entry name" value="MHC_I/II-like_Ag-recog"/>
</dbReference>
<dbReference type="InterPro" id="IPR013783">
    <property type="entry name" value="Ig-like_fold"/>
</dbReference>
<dbReference type="GO" id="GO:0009897">
    <property type="term" value="C:external side of plasma membrane"/>
    <property type="evidence" value="ECO:0007669"/>
    <property type="project" value="TreeGrafter"/>
</dbReference>
<evidence type="ECO:0000256" key="2">
    <source>
        <dbReference type="SAM" id="Phobius"/>
    </source>
</evidence>
<keyword evidence="2" id="KW-0812">Transmembrane</keyword>
<dbReference type="PROSITE" id="PS50835">
    <property type="entry name" value="IG_LIKE"/>
    <property type="match status" value="1"/>
</dbReference>
<reference evidence="4" key="1">
    <citation type="submission" date="2023-06" db="EMBL/GenBank/DDBJ databases">
        <title>Male Hemibagrus guttatus genome.</title>
        <authorList>
            <person name="Bian C."/>
        </authorList>
    </citation>
    <scope>NUCLEOTIDE SEQUENCE</scope>
    <source>
        <strain evidence="4">Male_cb2023</strain>
        <tissue evidence="4">Muscle</tissue>
    </source>
</reference>
<dbReference type="InterPro" id="IPR037055">
    <property type="entry name" value="MHC_I-like_Ag-recog_sf"/>
</dbReference>
<dbReference type="SUPFAM" id="SSF54452">
    <property type="entry name" value="MHC antigen-recognition domain"/>
    <property type="match status" value="1"/>
</dbReference>
<name>A0AAE0Q5G4_9TELE</name>
<sequence length="384" mass="43378">MAVATNCVREVASSRHASSVWSTGFSPKCRLVPPRLSRQDTHSLQYLYTAVTSGINFLEFTAVGLMDGEQSVYYDSNIRKMIPKTEWMLKFSADDPEYWNKVTQCLMDHQDRLQDTTVRVARNLNLNKGNHTLQWMLGCADNVTTRGYSQYRYDGEDFIRLNLNLNLEHGHGTWTAANDKAKNFLKEWDPRGEKAEYWNDYLINNCIDQLHRFLPYSKETLKRKVPPTASAILKHSPSPEVVCQATGFFPESLNITWRKDGEDVHEDVELRETFLNQDGSFQKRSILKVPAEELQKHNYTCVIQHSSLEEELVLNVSDSLNLPDGGSGGWKIGVIVAVVAVLVAVVTGVVFWFKKKGGLVHKAPEVQTGAELHPLNTPPSDAPV</sequence>
<dbReference type="InterPro" id="IPR003597">
    <property type="entry name" value="Ig_C1-set"/>
</dbReference>
<accession>A0AAE0Q5G4</accession>